<name>A0A2C9W2V3_MANES</name>
<proteinExistence type="predicted"/>
<accession>A0A2C9W2V3</accession>
<evidence type="ECO:0000313" key="1">
    <source>
        <dbReference type="EMBL" id="OAY53320.1"/>
    </source>
</evidence>
<organism evidence="1">
    <name type="scientific">Manihot esculenta</name>
    <name type="common">Cassava</name>
    <name type="synonym">Jatropha manihot</name>
    <dbReference type="NCBI Taxonomy" id="3983"/>
    <lineage>
        <taxon>Eukaryota</taxon>
        <taxon>Viridiplantae</taxon>
        <taxon>Streptophyta</taxon>
        <taxon>Embryophyta</taxon>
        <taxon>Tracheophyta</taxon>
        <taxon>Spermatophyta</taxon>
        <taxon>Magnoliopsida</taxon>
        <taxon>eudicotyledons</taxon>
        <taxon>Gunneridae</taxon>
        <taxon>Pentapetalae</taxon>
        <taxon>rosids</taxon>
        <taxon>fabids</taxon>
        <taxon>Malpighiales</taxon>
        <taxon>Euphorbiaceae</taxon>
        <taxon>Crotonoideae</taxon>
        <taxon>Manihoteae</taxon>
        <taxon>Manihot</taxon>
    </lineage>
</organism>
<dbReference type="AlphaFoldDB" id="A0A2C9W2V3"/>
<dbReference type="PANTHER" id="PTHR31286:SF178">
    <property type="entry name" value="DUF4283 DOMAIN-CONTAINING PROTEIN"/>
    <property type="match status" value="1"/>
</dbReference>
<sequence length="131" mass="14883">MNFWIGLYGLPPGSWTHANAQRVASLFDGLISVSSLDQLDVGRLYFHIWVRFQVSQPLVSDFYFKSGSSKVWVSVLCENLPFFCFHCGRLSHVLHVCSFVPASPVDELFSFEFCMWLSARSTLSRQPITAI</sequence>
<gene>
    <name evidence="1" type="ORF">MANES_04G154200</name>
</gene>
<dbReference type="PANTHER" id="PTHR31286">
    <property type="entry name" value="GLYCINE-RICH CELL WALL STRUCTURAL PROTEIN 1.8-LIKE"/>
    <property type="match status" value="1"/>
</dbReference>
<dbReference type="EMBL" id="CM004390">
    <property type="protein sequence ID" value="OAY53320.1"/>
    <property type="molecule type" value="Genomic_DNA"/>
</dbReference>
<reference evidence="1" key="1">
    <citation type="submission" date="2016-02" db="EMBL/GenBank/DDBJ databases">
        <title>WGS assembly of Manihot esculenta.</title>
        <authorList>
            <person name="Bredeson J.V."/>
            <person name="Prochnik S.E."/>
            <person name="Lyons J.B."/>
            <person name="Schmutz J."/>
            <person name="Grimwood J."/>
            <person name="Vrebalov J."/>
            <person name="Bart R.S."/>
            <person name="Amuge T."/>
            <person name="Ferguson M.E."/>
            <person name="Green R."/>
            <person name="Putnam N."/>
            <person name="Stites J."/>
            <person name="Rounsley S."/>
            <person name="Rokhsar D.S."/>
        </authorList>
    </citation>
    <scope>NUCLEOTIDE SEQUENCE [LARGE SCALE GENOMIC DNA]</scope>
    <source>
        <tissue evidence="1">Leaf</tissue>
    </source>
</reference>
<dbReference type="InterPro" id="IPR040256">
    <property type="entry name" value="At4g02000-like"/>
</dbReference>
<evidence type="ECO:0008006" key="2">
    <source>
        <dbReference type="Google" id="ProtNLM"/>
    </source>
</evidence>
<protein>
    <recommendedName>
        <fullName evidence="2">Zinc knuckle CX2CX4HX4C domain-containing protein</fullName>
    </recommendedName>
</protein>